<dbReference type="InterPro" id="IPR003877">
    <property type="entry name" value="SPRY_dom"/>
</dbReference>
<evidence type="ECO:0000313" key="3">
    <source>
        <dbReference type="WBParaSite" id="Gr19_v10_g17752.t1"/>
    </source>
</evidence>
<dbReference type="WBParaSite" id="Gr19_v10_g17752.t1">
    <property type="protein sequence ID" value="Gr19_v10_g17752.t1"/>
    <property type="gene ID" value="Gr19_v10_g17752"/>
</dbReference>
<dbReference type="Gene3D" id="2.60.120.920">
    <property type="match status" value="1"/>
</dbReference>
<name>A0A914HLK1_GLORO</name>
<evidence type="ECO:0000259" key="1">
    <source>
        <dbReference type="PROSITE" id="PS50188"/>
    </source>
</evidence>
<evidence type="ECO:0000313" key="2">
    <source>
        <dbReference type="Proteomes" id="UP000887572"/>
    </source>
</evidence>
<dbReference type="AlphaFoldDB" id="A0A914HLK1"/>
<dbReference type="PROSITE" id="PS50188">
    <property type="entry name" value="B302_SPRY"/>
    <property type="match status" value="1"/>
</dbReference>
<accession>A0A914HLK1</accession>
<reference evidence="3" key="1">
    <citation type="submission" date="2022-11" db="UniProtKB">
        <authorList>
            <consortium name="WormBaseParasite"/>
        </authorList>
    </citation>
    <scope>IDENTIFICATION</scope>
</reference>
<feature type="domain" description="B30.2/SPRY" evidence="1">
    <location>
        <begin position="1"/>
        <end position="93"/>
    </location>
</feature>
<sequence>MSLDQYFVMYCGDAYIYSSNGICHHVAVRCASFGVGDVVGCGVNLATRQLIYTKNGKRLETTGLFVSAAELFPFVSLGLVGTKIEANFGPNFNFKIAEGI</sequence>
<dbReference type="Pfam" id="PF00622">
    <property type="entry name" value="SPRY"/>
    <property type="match status" value="1"/>
</dbReference>
<dbReference type="InterPro" id="IPR001870">
    <property type="entry name" value="B30.2/SPRY"/>
</dbReference>
<dbReference type="InterPro" id="IPR043136">
    <property type="entry name" value="B30.2/SPRY_sf"/>
</dbReference>
<organism evidence="2 3">
    <name type="scientific">Globodera rostochiensis</name>
    <name type="common">Golden nematode worm</name>
    <name type="synonym">Heterodera rostochiensis</name>
    <dbReference type="NCBI Taxonomy" id="31243"/>
    <lineage>
        <taxon>Eukaryota</taxon>
        <taxon>Metazoa</taxon>
        <taxon>Ecdysozoa</taxon>
        <taxon>Nematoda</taxon>
        <taxon>Chromadorea</taxon>
        <taxon>Rhabditida</taxon>
        <taxon>Tylenchina</taxon>
        <taxon>Tylenchomorpha</taxon>
        <taxon>Tylenchoidea</taxon>
        <taxon>Heteroderidae</taxon>
        <taxon>Heteroderinae</taxon>
        <taxon>Globodera</taxon>
    </lineage>
</organism>
<protein>
    <submittedName>
        <fullName evidence="3">B30.2/SPRY domain-containing protein</fullName>
    </submittedName>
</protein>
<dbReference type="InterPro" id="IPR013320">
    <property type="entry name" value="ConA-like_dom_sf"/>
</dbReference>
<dbReference type="Proteomes" id="UP000887572">
    <property type="component" value="Unplaced"/>
</dbReference>
<proteinExistence type="predicted"/>
<dbReference type="SUPFAM" id="SSF49899">
    <property type="entry name" value="Concanavalin A-like lectins/glucanases"/>
    <property type="match status" value="1"/>
</dbReference>
<keyword evidence="2" id="KW-1185">Reference proteome</keyword>